<reference evidence="2 3" key="1">
    <citation type="submission" date="2019-09" db="EMBL/GenBank/DDBJ databases">
        <title>Distinct polysaccharide growth profiles of human intestinal Prevotella copri isolates.</title>
        <authorList>
            <person name="Fehlner-Peach H."/>
            <person name="Magnabosco C."/>
            <person name="Raghavan V."/>
            <person name="Scher J.U."/>
            <person name="Tett A."/>
            <person name="Cox L.M."/>
            <person name="Gottsegen C."/>
            <person name="Watters A."/>
            <person name="Wiltshire- Gordon J.D."/>
            <person name="Segata N."/>
            <person name="Bonneau R."/>
            <person name="Littman D.R."/>
        </authorList>
    </citation>
    <scope>NUCLEOTIDE SEQUENCE [LARGE SCALE GENOMIC DNA]</scope>
    <source>
        <strain evidence="3">iAQ1173</strain>
    </source>
</reference>
<dbReference type="PANTHER" id="PTHR47619:SF1">
    <property type="entry name" value="EXODEOXYRIBONUCLEASE WALJ"/>
    <property type="match status" value="1"/>
</dbReference>
<evidence type="ECO:0000313" key="3">
    <source>
        <dbReference type="Proteomes" id="UP000384372"/>
    </source>
</evidence>
<proteinExistence type="predicted"/>
<dbReference type="InterPro" id="IPR001279">
    <property type="entry name" value="Metallo-B-lactamas"/>
</dbReference>
<dbReference type="InterPro" id="IPR036866">
    <property type="entry name" value="RibonucZ/Hydroxyglut_hydro"/>
</dbReference>
<dbReference type="GO" id="GO:0016787">
    <property type="term" value="F:hydrolase activity"/>
    <property type="evidence" value="ECO:0007669"/>
    <property type="project" value="UniProtKB-KW"/>
</dbReference>
<keyword evidence="3" id="KW-1185">Reference proteome</keyword>
<dbReference type="PANTHER" id="PTHR47619">
    <property type="entry name" value="METALLO-HYDROLASE YYCJ-RELATED"/>
    <property type="match status" value="1"/>
</dbReference>
<dbReference type="InterPro" id="IPR052533">
    <property type="entry name" value="WalJ/YycJ-like"/>
</dbReference>
<dbReference type="AlphaFoldDB" id="A0A6A7W7U2"/>
<dbReference type="Proteomes" id="UP000384372">
    <property type="component" value="Unassembled WGS sequence"/>
</dbReference>
<comment type="caution">
    <text evidence="2">The sequence shown here is derived from an EMBL/GenBank/DDBJ whole genome shotgun (WGS) entry which is preliminary data.</text>
</comment>
<sequence length="270" mass="30368">MLRFISFGSGSSGNCYYLFTETDSLLIDVGVGIRTLKKHFHNYGLRFEDVHNILITHDHADHVKSVGSLSNDYHLPVYTTRKVHSGIENNYCVRKKINGANVHVVEKGVPFVLGEFRITPFGVPHDSTDNVGYQVECGGVTFCLITDVGHITDEMHDFIGRANYLVLEANHDEEMLKQGPYPQYLKDRILGPNGHLSNTSCGKALAENATEALRHVWLCHLSEENNHPELARKTVEQILRSYGIVAGKDFMLEVLKRKTPSEIYTLKATE</sequence>
<dbReference type="OrthoDB" id="9781189at2"/>
<protein>
    <submittedName>
        <fullName evidence="2">MBL fold metallo-hydrolase</fullName>
    </submittedName>
</protein>
<accession>A0A6A7W7U2</accession>
<dbReference type="EMBL" id="VZAD01000003">
    <property type="protein sequence ID" value="MQP10418.1"/>
    <property type="molecule type" value="Genomic_DNA"/>
</dbReference>
<keyword evidence="2" id="KW-0378">Hydrolase</keyword>
<evidence type="ECO:0000313" key="2">
    <source>
        <dbReference type="EMBL" id="MQP10418.1"/>
    </source>
</evidence>
<dbReference type="RefSeq" id="WP_158462276.1">
    <property type="nucleotide sequence ID" value="NZ_VZAD01000003.1"/>
</dbReference>
<dbReference type="Pfam" id="PF12706">
    <property type="entry name" value="Lactamase_B_2"/>
    <property type="match status" value="1"/>
</dbReference>
<dbReference type="Gene3D" id="3.60.15.10">
    <property type="entry name" value="Ribonuclease Z/Hydroxyacylglutathione hydrolase-like"/>
    <property type="match status" value="1"/>
</dbReference>
<dbReference type="SUPFAM" id="SSF56281">
    <property type="entry name" value="Metallo-hydrolase/oxidoreductase"/>
    <property type="match status" value="1"/>
</dbReference>
<evidence type="ECO:0000259" key="1">
    <source>
        <dbReference type="SMART" id="SM00849"/>
    </source>
</evidence>
<dbReference type="SMART" id="SM00849">
    <property type="entry name" value="Lactamase_B"/>
    <property type="match status" value="1"/>
</dbReference>
<gene>
    <name evidence="2" type="ORF">F7D20_00195</name>
</gene>
<feature type="domain" description="Metallo-beta-lactamase" evidence="1">
    <location>
        <begin position="12"/>
        <end position="184"/>
    </location>
</feature>
<organism evidence="2 3">
    <name type="scientific">Segatella copri</name>
    <dbReference type="NCBI Taxonomy" id="165179"/>
    <lineage>
        <taxon>Bacteria</taxon>
        <taxon>Pseudomonadati</taxon>
        <taxon>Bacteroidota</taxon>
        <taxon>Bacteroidia</taxon>
        <taxon>Bacteroidales</taxon>
        <taxon>Prevotellaceae</taxon>
        <taxon>Segatella</taxon>
    </lineage>
</organism>
<name>A0A6A7W7U2_9BACT</name>